<protein>
    <submittedName>
        <fullName evidence="1">Uncharacterized protein</fullName>
    </submittedName>
</protein>
<sequence>MLENSHCVTSLDNLNNYYNISLKRDWLIPLECKPGFSFQKLDLANR</sequence>
<proteinExistence type="predicted"/>
<comment type="caution">
    <text evidence="1">The sequence shown here is derived from an EMBL/GenBank/DDBJ whole genome shotgun (WGS) entry which is preliminary data.</text>
</comment>
<name>M1X604_9NOST</name>
<evidence type="ECO:0000313" key="1">
    <source>
        <dbReference type="EMBL" id="CCH67746.1"/>
    </source>
</evidence>
<organism evidence="1 2">
    <name type="scientific">Richelia intracellularis HH01</name>
    <dbReference type="NCBI Taxonomy" id="1165094"/>
    <lineage>
        <taxon>Bacteria</taxon>
        <taxon>Bacillati</taxon>
        <taxon>Cyanobacteriota</taxon>
        <taxon>Cyanophyceae</taxon>
        <taxon>Nostocales</taxon>
        <taxon>Nostocaceae</taxon>
        <taxon>Richelia</taxon>
    </lineage>
</organism>
<dbReference type="STRING" id="1165094.RINTHH_15910"/>
<reference evidence="1 2" key="1">
    <citation type="submission" date="2012-05" db="EMBL/GenBank/DDBJ databases">
        <authorList>
            <person name="Hilton J."/>
        </authorList>
    </citation>
    <scope>NUCLEOTIDE SEQUENCE [LARGE SCALE GENOMIC DNA]</scope>
    <source>
        <strain evidence="1 2">HH01</strain>
    </source>
</reference>
<dbReference type="EMBL" id="CAIY01000055">
    <property type="protein sequence ID" value="CCH67746.1"/>
    <property type="molecule type" value="Genomic_DNA"/>
</dbReference>
<evidence type="ECO:0000313" key="2">
    <source>
        <dbReference type="Proteomes" id="UP000053051"/>
    </source>
</evidence>
<reference evidence="2" key="2">
    <citation type="submission" date="2016-01" db="EMBL/GenBank/DDBJ databases">
        <title>Diatom-associated endosymboitic cyanobacterium lacks core nitrogen metabolism enzymes.</title>
        <authorList>
            <person name="Hilton J.A."/>
            <person name="Foster R.A."/>
            <person name="Tripp H.J."/>
            <person name="Carter B.J."/>
            <person name="Zehr J.P."/>
            <person name="Villareal T.A."/>
        </authorList>
    </citation>
    <scope>NUCLEOTIDE SEQUENCE [LARGE SCALE GENOMIC DNA]</scope>
    <source>
        <strain evidence="2">HH01</strain>
    </source>
</reference>
<dbReference type="Proteomes" id="UP000053051">
    <property type="component" value="Unassembled WGS sequence"/>
</dbReference>
<dbReference type="RefSeq" id="WP_008234698.1">
    <property type="nucleotide sequence ID" value="NZ_CAIY01000055.1"/>
</dbReference>
<gene>
    <name evidence="1" type="ORF">RINTHH_15910</name>
</gene>
<keyword evidence="2" id="KW-1185">Reference proteome</keyword>
<dbReference type="AlphaFoldDB" id="M1X604"/>
<accession>M1X604</accession>